<dbReference type="AlphaFoldDB" id="A0A9P4V8Y5"/>
<comment type="caution">
    <text evidence="3">The sequence shown here is derived from an EMBL/GenBank/DDBJ whole genome shotgun (WGS) entry which is preliminary data.</text>
</comment>
<feature type="transmembrane region" description="Helical" evidence="2">
    <location>
        <begin position="153"/>
        <end position="173"/>
    </location>
</feature>
<proteinExistence type="predicted"/>
<dbReference type="OrthoDB" id="3798478at2759"/>
<feature type="region of interest" description="Disordered" evidence="1">
    <location>
        <begin position="182"/>
        <end position="214"/>
    </location>
</feature>
<feature type="compositionally biased region" description="Polar residues" evidence="1">
    <location>
        <begin position="103"/>
        <end position="112"/>
    </location>
</feature>
<evidence type="ECO:0000256" key="1">
    <source>
        <dbReference type="SAM" id="MobiDB-lite"/>
    </source>
</evidence>
<evidence type="ECO:0000256" key="2">
    <source>
        <dbReference type="SAM" id="Phobius"/>
    </source>
</evidence>
<feature type="region of interest" description="Disordered" evidence="1">
    <location>
        <begin position="252"/>
        <end position="281"/>
    </location>
</feature>
<feature type="compositionally biased region" description="Polar residues" evidence="1">
    <location>
        <begin position="342"/>
        <end position="356"/>
    </location>
</feature>
<keyword evidence="2" id="KW-0812">Transmembrane</keyword>
<dbReference type="EMBL" id="ML996098">
    <property type="protein sequence ID" value="KAF2741091.1"/>
    <property type="molecule type" value="Genomic_DNA"/>
</dbReference>
<evidence type="ECO:0008006" key="5">
    <source>
        <dbReference type="Google" id="ProtNLM"/>
    </source>
</evidence>
<accession>A0A9P4V8Y5</accession>
<protein>
    <recommendedName>
        <fullName evidence="5">Extracellular membrane protein CFEM domain-containing protein</fullName>
    </recommendedName>
</protein>
<keyword evidence="2" id="KW-1133">Transmembrane helix</keyword>
<evidence type="ECO:0000313" key="4">
    <source>
        <dbReference type="Proteomes" id="UP000799444"/>
    </source>
</evidence>
<feature type="region of interest" description="Disordered" evidence="1">
    <location>
        <begin position="320"/>
        <end position="369"/>
    </location>
</feature>
<gene>
    <name evidence="3" type="ORF">EJ04DRAFT_113689</name>
</gene>
<feature type="region of interest" description="Disordered" evidence="1">
    <location>
        <begin position="103"/>
        <end position="144"/>
    </location>
</feature>
<sequence length="369" mass="39519">MSSLDGVYSPLAAYPRYNSMAPCMRGCNDYVAYNGCDQSPCWCKKDNLDLRISYVTRCASSSCTYANMNTQTDVDILSGIQVQYCADHSYSPEGMAMPTFVEAQSTDSVASQTGTRSSSRTRTGSLPTATDSDSSPLSGGQSSNSLNTAAKSGIAIGAVFCVLLAILIIILLFRRRRQPAYYPPPPNSNSIPPQMAPTPFSGNGPFSPPLQQPVPIAPQQQAAFAPARPVSPLEEKTASNIAIMRKDVGSDVSPVQKSVQPAMPEGAREVHGDVPLPRHEVSNTGEITNTVTSRGMELDGSQHAQPRYQQSAQGYPYQLQQQGAQGHELDGGHNAWGGPQRQELSGGQNQWGQVRGQQYGGAYELGPGR</sequence>
<organism evidence="3 4">
    <name type="scientific">Polyplosphaeria fusca</name>
    <dbReference type="NCBI Taxonomy" id="682080"/>
    <lineage>
        <taxon>Eukaryota</taxon>
        <taxon>Fungi</taxon>
        <taxon>Dikarya</taxon>
        <taxon>Ascomycota</taxon>
        <taxon>Pezizomycotina</taxon>
        <taxon>Dothideomycetes</taxon>
        <taxon>Pleosporomycetidae</taxon>
        <taxon>Pleosporales</taxon>
        <taxon>Tetraplosphaeriaceae</taxon>
        <taxon>Polyplosphaeria</taxon>
    </lineage>
</organism>
<keyword evidence="4" id="KW-1185">Reference proteome</keyword>
<feature type="compositionally biased region" description="Basic and acidic residues" evidence="1">
    <location>
        <begin position="266"/>
        <end position="281"/>
    </location>
</feature>
<keyword evidence="2" id="KW-0472">Membrane</keyword>
<name>A0A9P4V8Y5_9PLEO</name>
<reference evidence="3" key="1">
    <citation type="journal article" date="2020" name="Stud. Mycol.">
        <title>101 Dothideomycetes genomes: a test case for predicting lifestyles and emergence of pathogens.</title>
        <authorList>
            <person name="Haridas S."/>
            <person name="Albert R."/>
            <person name="Binder M."/>
            <person name="Bloem J."/>
            <person name="Labutti K."/>
            <person name="Salamov A."/>
            <person name="Andreopoulos B."/>
            <person name="Baker S."/>
            <person name="Barry K."/>
            <person name="Bills G."/>
            <person name="Bluhm B."/>
            <person name="Cannon C."/>
            <person name="Castanera R."/>
            <person name="Culley D."/>
            <person name="Daum C."/>
            <person name="Ezra D."/>
            <person name="Gonzalez J."/>
            <person name="Henrissat B."/>
            <person name="Kuo A."/>
            <person name="Liang C."/>
            <person name="Lipzen A."/>
            <person name="Lutzoni F."/>
            <person name="Magnuson J."/>
            <person name="Mondo S."/>
            <person name="Nolan M."/>
            <person name="Ohm R."/>
            <person name="Pangilinan J."/>
            <person name="Park H.-J."/>
            <person name="Ramirez L."/>
            <person name="Alfaro M."/>
            <person name="Sun H."/>
            <person name="Tritt A."/>
            <person name="Yoshinaga Y."/>
            <person name="Zwiers L.-H."/>
            <person name="Turgeon B."/>
            <person name="Goodwin S."/>
            <person name="Spatafora J."/>
            <person name="Crous P."/>
            <person name="Grigoriev I."/>
        </authorList>
    </citation>
    <scope>NUCLEOTIDE SEQUENCE</scope>
    <source>
        <strain evidence="3">CBS 125425</strain>
    </source>
</reference>
<evidence type="ECO:0000313" key="3">
    <source>
        <dbReference type="EMBL" id="KAF2741091.1"/>
    </source>
</evidence>
<dbReference type="Proteomes" id="UP000799444">
    <property type="component" value="Unassembled WGS sequence"/>
</dbReference>
<feature type="compositionally biased region" description="Low complexity" evidence="1">
    <location>
        <begin position="113"/>
        <end position="144"/>
    </location>
</feature>